<dbReference type="InterPro" id="IPR032042">
    <property type="entry name" value="POT1PC"/>
</dbReference>
<keyword evidence="7" id="KW-0238">DNA-binding</keyword>
<organism evidence="10 11">
    <name type="scientific">Mortierella isabellina</name>
    <name type="common">Filamentous fungus</name>
    <name type="synonym">Umbelopsis isabellina</name>
    <dbReference type="NCBI Taxonomy" id="91625"/>
    <lineage>
        <taxon>Eukaryota</taxon>
        <taxon>Fungi</taxon>
        <taxon>Fungi incertae sedis</taxon>
        <taxon>Mucoromycota</taxon>
        <taxon>Mucoromycotina</taxon>
        <taxon>Umbelopsidomycetes</taxon>
        <taxon>Umbelopsidales</taxon>
        <taxon>Umbelopsidaceae</taxon>
        <taxon>Umbelopsis</taxon>
    </lineage>
</organism>
<dbReference type="PANTHER" id="PTHR12461">
    <property type="entry name" value="HYPOXIA-INDUCIBLE FACTOR 1 ALPHA INHIBITOR-RELATED"/>
    <property type="match status" value="1"/>
</dbReference>
<evidence type="ECO:0000256" key="4">
    <source>
        <dbReference type="ARBA" id="ARBA00015253"/>
    </source>
</evidence>
<dbReference type="OrthoDB" id="47172at2759"/>
<dbReference type="InterPro" id="IPR003347">
    <property type="entry name" value="JmjC_dom"/>
</dbReference>
<evidence type="ECO:0000256" key="2">
    <source>
        <dbReference type="ARBA" id="ARBA00004574"/>
    </source>
</evidence>
<keyword evidence="8" id="KW-0539">Nucleus</keyword>
<evidence type="ECO:0000256" key="5">
    <source>
        <dbReference type="ARBA" id="ARBA00022454"/>
    </source>
</evidence>
<dbReference type="Pfam" id="PF02765">
    <property type="entry name" value="POT1"/>
    <property type="match status" value="1"/>
</dbReference>
<keyword evidence="5" id="KW-0158">Chromosome</keyword>
<evidence type="ECO:0000313" key="11">
    <source>
        <dbReference type="Proteomes" id="UP000654370"/>
    </source>
</evidence>
<gene>
    <name evidence="10" type="ORF">INT43_000088</name>
</gene>
<protein>
    <recommendedName>
        <fullName evidence="4">Protection of telomeres protein 1</fullName>
    </recommendedName>
</protein>
<evidence type="ECO:0000256" key="8">
    <source>
        <dbReference type="ARBA" id="ARBA00023242"/>
    </source>
</evidence>
<evidence type="ECO:0000256" key="6">
    <source>
        <dbReference type="ARBA" id="ARBA00022895"/>
    </source>
</evidence>
<comment type="subcellular location">
    <subcellularLocation>
        <location evidence="2">Chromosome</location>
        <location evidence="2">Telomere</location>
    </subcellularLocation>
    <subcellularLocation>
        <location evidence="1">Nucleus</location>
    </subcellularLocation>
</comment>
<dbReference type="GO" id="GO:0043047">
    <property type="term" value="F:single-stranded telomeric DNA binding"/>
    <property type="evidence" value="ECO:0007669"/>
    <property type="project" value="InterPro"/>
</dbReference>
<dbReference type="Pfam" id="PF16686">
    <property type="entry name" value="POT1PC"/>
    <property type="match status" value="1"/>
</dbReference>
<evidence type="ECO:0000259" key="9">
    <source>
        <dbReference type="PROSITE" id="PS51184"/>
    </source>
</evidence>
<reference evidence="10" key="1">
    <citation type="submission" date="2020-12" db="EMBL/GenBank/DDBJ databases">
        <title>Metabolic potential, ecology and presence of endohyphal bacteria is reflected in genomic diversity of Mucoromycotina.</title>
        <authorList>
            <person name="Muszewska A."/>
            <person name="Okrasinska A."/>
            <person name="Steczkiewicz K."/>
            <person name="Drgas O."/>
            <person name="Orlowska M."/>
            <person name="Perlinska-Lenart U."/>
            <person name="Aleksandrzak-Piekarczyk T."/>
            <person name="Szatraj K."/>
            <person name="Zielenkiewicz U."/>
            <person name="Pilsyk S."/>
            <person name="Malc E."/>
            <person name="Mieczkowski P."/>
            <person name="Kruszewska J.S."/>
            <person name="Biernat P."/>
            <person name="Pawlowska J."/>
        </authorList>
    </citation>
    <scope>NUCLEOTIDE SEQUENCE</scope>
    <source>
        <strain evidence="10">WA0000067209</strain>
    </source>
</reference>
<keyword evidence="11" id="KW-1185">Reference proteome</keyword>
<evidence type="ECO:0000256" key="7">
    <source>
        <dbReference type="ARBA" id="ARBA00023125"/>
    </source>
</evidence>
<dbReference type="SMART" id="SM00976">
    <property type="entry name" value="Telo_bind"/>
    <property type="match status" value="1"/>
</dbReference>
<dbReference type="Gene3D" id="2.60.120.650">
    <property type="entry name" value="Cupin"/>
    <property type="match status" value="1"/>
</dbReference>
<dbReference type="InterPro" id="IPR012340">
    <property type="entry name" value="NA-bd_OB-fold"/>
</dbReference>
<dbReference type="Gene3D" id="2.40.50.140">
    <property type="entry name" value="Nucleic acid-binding proteins"/>
    <property type="match status" value="3"/>
</dbReference>
<dbReference type="GO" id="GO:0005634">
    <property type="term" value="C:nucleus"/>
    <property type="evidence" value="ECO:0007669"/>
    <property type="project" value="UniProtKB-SubCell"/>
</dbReference>
<dbReference type="InterPro" id="IPR041667">
    <property type="entry name" value="Cupin_8"/>
</dbReference>
<proteinExistence type="inferred from homology"/>
<dbReference type="SUPFAM" id="SSF50249">
    <property type="entry name" value="Nucleic acid-binding proteins"/>
    <property type="match status" value="2"/>
</dbReference>
<sequence length="959" mass="109183">MQEQWAQIYEDALQNLKSASLDADLIKCGRSVTLSIETCVEKLPRTLINVQDDSPKHISISCDGLIDLANEAILAIPYKDVPLSWRRLLTDASFLKALCNILFAFKENKVEIIKQLLKEVCSILDTAIVVAGAPGQNRRQLMDAVLDLAQNELSCHDPIVISKNDTGSRKRRRIMDVSISQNLRFPVRSLKQAPMFMEFSDMIQDDTASPFILNDIINHWPAMKEHPWSSMPYLLTVAGERHVPIEFGSQYTADDWSQRLMPFREFVETYIETTGDEKPQVAYLAQHDLFHQIPRLEQDIIVPDYCYVSPPLTRYYEIQPAEVITNAWFGPGGTVSPLHHDPYHNLLAQVVGSKYIRLYSPKQTPKLYPHAGIMSNTSQVQLQDVDEIKYPEFKHAEYVECILKAGQVLYIPPKWWHYVKSLETSFSNQYRLRIMIDDELSQYLPEYLKLLKETEWQPLETIKKGTRVNVCGVVVTSKEPRRTKGPDCACTLTIADPSRGFVTNSNGALDFAVATGVNLFHSMQVLPKGLSEGDIFILKTATVDIWNGKKKQCISVKQGGETISTWAVYKRINEQKQDVVDIPGMCLSLDDNDRKIVKLLQDWYNAILRKGNLINTPTATTTKTGILPKLAISSSKRLMNVGNIKQERIFLDIVAEVVDLFRDSKTQLLLTDYTENDHLRSRKEGMYNIKSSLIINCTCFDEHHRYLPNLSQGSFVFIRNVNSKKDKGGSMELRLSADRKAPRPKSDVNILDKNDPLLASLLERRRNYYQSVAAKNNGDRFAPPSKTEVWTVTRHKFTQMSPLSSIISSQMPVNKFKVRACVVDYKPRDIKEMARPWCSKCNTTSAPCNKTQLSCLKCLAKITEFKFQFACLLQDAHGQQLPVILYDRDAVTFLCGLKATNLYMDDNAANELTHQLEAICPSGKASNTFLEFCIKSYQVEINSQKQRRFQVFDTMLKIH</sequence>
<dbReference type="PANTHER" id="PTHR12461:SF105">
    <property type="entry name" value="HYPOXIA-INDUCIBLE FACTOR 1-ALPHA INHIBITOR"/>
    <property type="match status" value="1"/>
</dbReference>
<dbReference type="EMBL" id="JAEPQZ010000016">
    <property type="protein sequence ID" value="KAG2172741.1"/>
    <property type="molecule type" value="Genomic_DNA"/>
</dbReference>
<dbReference type="GO" id="GO:0000723">
    <property type="term" value="P:telomere maintenance"/>
    <property type="evidence" value="ECO:0007669"/>
    <property type="project" value="InterPro"/>
</dbReference>
<keyword evidence="6" id="KW-0779">Telomere</keyword>
<evidence type="ECO:0000256" key="3">
    <source>
        <dbReference type="ARBA" id="ARBA00008442"/>
    </source>
</evidence>
<comment type="caution">
    <text evidence="10">The sequence shown here is derived from an EMBL/GenBank/DDBJ whole genome shotgun (WGS) entry which is preliminary data.</text>
</comment>
<dbReference type="AlphaFoldDB" id="A0A8H7PG86"/>
<dbReference type="GO" id="GO:0000781">
    <property type="term" value="C:chromosome, telomeric region"/>
    <property type="evidence" value="ECO:0007669"/>
    <property type="project" value="UniProtKB-SubCell"/>
</dbReference>
<feature type="domain" description="JmjC" evidence="9">
    <location>
        <begin position="282"/>
        <end position="451"/>
    </location>
</feature>
<dbReference type="InterPro" id="IPR011564">
    <property type="entry name" value="Telomer_end-bd_POT1/Cdc13"/>
</dbReference>
<comment type="similarity">
    <text evidence="3">Belongs to the telombin family.</text>
</comment>
<dbReference type="SMART" id="SM00558">
    <property type="entry name" value="JmjC"/>
    <property type="match status" value="1"/>
</dbReference>
<dbReference type="Proteomes" id="UP000654370">
    <property type="component" value="Unassembled WGS sequence"/>
</dbReference>
<dbReference type="PROSITE" id="PS51184">
    <property type="entry name" value="JMJC"/>
    <property type="match status" value="1"/>
</dbReference>
<name>A0A8H7PG86_MORIS</name>
<dbReference type="SUPFAM" id="SSF51197">
    <property type="entry name" value="Clavaminate synthase-like"/>
    <property type="match status" value="1"/>
</dbReference>
<evidence type="ECO:0000313" key="10">
    <source>
        <dbReference type="EMBL" id="KAG2172741.1"/>
    </source>
</evidence>
<evidence type="ECO:0000256" key="1">
    <source>
        <dbReference type="ARBA" id="ARBA00004123"/>
    </source>
</evidence>
<dbReference type="Pfam" id="PF13621">
    <property type="entry name" value="Cupin_8"/>
    <property type="match status" value="1"/>
</dbReference>
<accession>A0A8H7PG86</accession>